<dbReference type="PANTHER" id="PTHR19855:SF11">
    <property type="entry name" value="RIBOSOME BIOGENESIS PROTEIN WDR12"/>
    <property type="match status" value="1"/>
</dbReference>
<organism evidence="5">
    <name type="scientific">Callorhinchus milii</name>
    <name type="common">Ghost shark</name>
    <dbReference type="NCBI Taxonomy" id="7868"/>
    <lineage>
        <taxon>Eukaryota</taxon>
        <taxon>Metazoa</taxon>
        <taxon>Chordata</taxon>
        <taxon>Craniata</taxon>
        <taxon>Vertebrata</taxon>
        <taxon>Chondrichthyes</taxon>
        <taxon>Holocephali</taxon>
        <taxon>Chimaeriformes</taxon>
        <taxon>Callorhinchidae</taxon>
        <taxon>Callorhinchus</taxon>
    </lineage>
</organism>
<feature type="repeat" description="WD" evidence="3">
    <location>
        <begin position="161"/>
        <end position="212"/>
    </location>
</feature>
<dbReference type="InterPro" id="IPR036322">
    <property type="entry name" value="WD40_repeat_dom_sf"/>
</dbReference>
<feature type="compositionally biased region" description="Basic and acidic residues" evidence="4">
    <location>
        <begin position="65"/>
        <end position="101"/>
    </location>
</feature>
<feature type="region of interest" description="Disordered" evidence="4">
    <location>
        <begin position="14"/>
        <end position="110"/>
    </location>
</feature>
<proteinExistence type="evidence at transcript level"/>
<keyword evidence="1 3" id="KW-0853">WD repeat</keyword>
<name>V9KVD6_CALMI</name>
<accession>V9KVD6</accession>
<feature type="compositionally biased region" description="Acidic residues" evidence="4">
    <location>
        <begin position="447"/>
        <end position="461"/>
    </location>
</feature>
<evidence type="ECO:0000256" key="1">
    <source>
        <dbReference type="ARBA" id="ARBA00022574"/>
    </source>
</evidence>
<dbReference type="InterPro" id="IPR015943">
    <property type="entry name" value="WD40/YVTN_repeat-like_dom_sf"/>
</dbReference>
<dbReference type="PROSITE" id="PS50082">
    <property type="entry name" value="WD_REPEATS_2"/>
    <property type="match status" value="3"/>
</dbReference>
<evidence type="ECO:0000256" key="2">
    <source>
        <dbReference type="ARBA" id="ARBA00022737"/>
    </source>
</evidence>
<dbReference type="SUPFAM" id="SSF50978">
    <property type="entry name" value="WD40 repeat-like"/>
    <property type="match status" value="1"/>
</dbReference>
<feature type="repeat" description="WD" evidence="3">
    <location>
        <begin position="121"/>
        <end position="160"/>
    </location>
</feature>
<evidence type="ECO:0000313" key="5">
    <source>
        <dbReference type="EMBL" id="AFP02235.1"/>
    </source>
</evidence>
<dbReference type="PRINTS" id="PR00320">
    <property type="entry name" value="GPROTEINBRPT"/>
</dbReference>
<dbReference type="PROSITE" id="PS00678">
    <property type="entry name" value="WD_REPEATS_1"/>
    <property type="match status" value="1"/>
</dbReference>
<feature type="region of interest" description="Disordered" evidence="4">
    <location>
        <begin position="421"/>
        <end position="471"/>
    </location>
</feature>
<protein>
    <submittedName>
        <fullName evidence="5">Vegetative incompatibility protein HET-E-1-like protein</fullName>
    </submittedName>
</protein>
<sequence>MAEVRKLRKKLRQIERLERPERELSPSEAGKVNRKREIRSNLELLLSRLEPDVGTETVPETPAKGMERRESSDGSFRKESTDPSKVPEKQRKLERNSRDPETGGVRRPKRWSNTGFARRCLSGHHDIVTCVLLHEDRIVSGSRDTTVKVWDVTTDAEVYNLGGHTEGVTSLAIAPHNPSSPTDPQTVTLLASGSTDSNVLIWCLNSGQLKRRIYTYSPVTALIFLPLTDVLVSGSEGGKIELWDIKSGSSRFSTRGHTEGVTVLETQGALLLSAAPGDGVCVWEPRPLSLRPLWRSEAIPGVSGRPRGLSAHRDSLYVGDDGVNLKVFNWRTGEMTKTPNHVGYWGVTDCVRVGDDVIVSTAFDFESGRGFLNIRSLPDAAYLCTISSPETPRILCLALGRNSAGKHLWVTGGRTLTVWEERPGPSTSSAVISPSFYPSLDRTPVDSESETESSGAEEGETERERRTEQED</sequence>
<dbReference type="SMART" id="SM00320">
    <property type="entry name" value="WD40"/>
    <property type="match status" value="4"/>
</dbReference>
<dbReference type="PANTHER" id="PTHR19855">
    <property type="entry name" value="WD40 REPEAT PROTEIN 12, 37"/>
    <property type="match status" value="1"/>
</dbReference>
<reference evidence="5" key="1">
    <citation type="journal article" date="2014" name="Nature">
        <title>Elephant shark genome provides unique insights into gnathostome evolution.</title>
        <authorList>
            <consortium name="International Elephant Shark Genome Sequencing Consortium"/>
            <person name="Venkatesh B."/>
            <person name="Lee A.P."/>
            <person name="Ravi V."/>
            <person name="Maurya A.K."/>
            <person name="Lian M.M."/>
            <person name="Swann J.B."/>
            <person name="Ohta Y."/>
            <person name="Flajnik M.F."/>
            <person name="Sutoh Y."/>
            <person name="Kasahara M."/>
            <person name="Hoon S."/>
            <person name="Gangu V."/>
            <person name="Roy S.W."/>
            <person name="Irimia M."/>
            <person name="Korzh V."/>
            <person name="Kondrychyn I."/>
            <person name="Lim Z.W."/>
            <person name="Tay B.H."/>
            <person name="Tohari S."/>
            <person name="Kong K.W."/>
            <person name="Ho S."/>
            <person name="Lorente-Galdos B."/>
            <person name="Quilez J."/>
            <person name="Marques-Bonet T."/>
            <person name="Raney B.J."/>
            <person name="Ingham P.W."/>
            <person name="Tay A."/>
            <person name="Hillier L.W."/>
            <person name="Minx P."/>
            <person name="Boehm T."/>
            <person name="Wilson R.K."/>
            <person name="Brenner S."/>
            <person name="Warren W.C."/>
        </authorList>
    </citation>
    <scope>NUCLEOTIDE SEQUENCE</scope>
    <source>
        <tissue evidence="5">Liver</tissue>
    </source>
</reference>
<feature type="compositionally biased region" description="Basic and acidic residues" evidence="4">
    <location>
        <begin position="462"/>
        <end position="471"/>
    </location>
</feature>
<dbReference type="InterPro" id="IPR020472">
    <property type="entry name" value="WD40_PAC1"/>
</dbReference>
<dbReference type="AlphaFoldDB" id="V9KVD6"/>
<dbReference type="Pfam" id="PF00400">
    <property type="entry name" value="WD40"/>
    <property type="match status" value="3"/>
</dbReference>
<dbReference type="InterPro" id="IPR001680">
    <property type="entry name" value="WD40_rpt"/>
</dbReference>
<feature type="compositionally biased region" description="Basic and acidic residues" evidence="4">
    <location>
        <begin position="14"/>
        <end position="25"/>
    </location>
</feature>
<dbReference type="EMBL" id="JW869717">
    <property type="protein sequence ID" value="AFP02235.1"/>
    <property type="molecule type" value="mRNA"/>
</dbReference>
<feature type="repeat" description="WD" evidence="3">
    <location>
        <begin position="219"/>
        <end position="253"/>
    </location>
</feature>
<dbReference type="InterPro" id="IPR019775">
    <property type="entry name" value="WD40_repeat_CS"/>
</dbReference>
<dbReference type="PROSITE" id="PS50294">
    <property type="entry name" value="WD_REPEATS_REGION"/>
    <property type="match status" value="1"/>
</dbReference>
<dbReference type="Gene3D" id="2.130.10.10">
    <property type="entry name" value="YVTN repeat-like/Quinoprotein amine dehydrogenase"/>
    <property type="match status" value="1"/>
</dbReference>
<evidence type="ECO:0000256" key="3">
    <source>
        <dbReference type="PROSITE-ProRule" id="PRU00221"/>
    </source>
</evidence>
<evidence type="ECO:0000256" key="4">
    <source>
        <dbReference type="SAM" id="MobiDB-lite"/>
    </source>
</evidence>
<keyword evidence="2" id="KW-0677">Repeat</keyword>